<comment type="caution">
    <text evidence="1">The sequence shown here is derived from an EMBL/GenBank/DDBJ whole genome shotgun (WGS) entry which is preliminary data.</text>
</comment>
<protein>
    <submittedName>
        <fullName evidence="1">Uncharacterized protein</fullName>
    </submittedName>
</protein>
<accession>A0A3M2L531</accession>
<keyword evidence="2" id="KW-1185">Reference proteome</keyword>
<dbReference type="RefSeq" id="WP_158675606.1">
    <property type="nucleotide sequence ID" value="NZ_RFFH01000004.1"/>
</dbReference>
<organism evidence="1 2">
    <name type="scientific">Nocardia stercoris</name>
    <dbReference type="NCBI Taxonomy" id="2483361"/>
    <lineage>
        <taxon>Bacteria</taxon>
        <taxon>Bacillati</taxon>
        <taxon>Actinomycetota</taxon>
        <taxon>Actinomycetes</taxon>
        <taxon>Mycobacteriales</taxon>
        <taxon>Nocardiaceae</taxon>
        <taxon>Nocardia</taxon>
    </lineage>
</organism>
<dbReference type="Proteomes" id="UP000279275">
    <property type="component" value="Unassembled WGS sequence"/>
</dbReference>
<reference evidence="1 2" key="1">
    <citation type="submission" date="2018-10" db="EMBL/GenBank/DDBJ databases">
        <title>Isolation from cow dung.</title>
        <authorList>
            <person name="Ling L."/>
        </authorList>
    </citation>
    <scope>NUCLEOTIDE SEQUENCE [LARGE SCALE GENOMIC DNA]</scope>
    <source>
        <strain evidence="1 2">NEAU-LL90</strain>
    </source>
</reference>
<evidence type="ECO:0000313" key="1">
    <source>
        <dbReference type="EMBL" id="RMI32769.1"/>
    </source>
</evidence>
<name>A0A3M2L531_9NOCA</name>
<evidence type="ECO:0000313" key="2">
    <source>
        <dbReference type="Proteomes" id="UP000279275"/>
    </source>
</evidence>
<proteinExistence type="predicted"/>
<dbReference type="EMBL" id="RFFH01000004">
    <property type="protein sequence ID" value="RMI32769.1"/>
    <property type="molecule type" value="Genomic_DNA"/>
</dbReference>
<sequence length="66" mass="6971">MPAPIEVDVARSPVPEVTHCRDLVSGGSFILPRLLPHLSAPVVDAAGIADPMVAFRIHDGDASERT</sequence>
<gene>
    <name evidence="1" type="ORF">EBN03_12560</name>
</gene>
<dbReference type="AlphaFoldDB" id="A0A3M2L531"/>